<dbReference type="PANTHER" id="PTHR10071:SF335">
    <property type="entry name" value="IRON-SENSING TRANSCRIPTIONAL REPRESSOR-RELATED"/>
    <property type="match status" value="1"/>
</dbReference>
<protein>
    <recommendedName>
        <fullName evidence="10">GATA-type domain-containing protein</fullName>
    </recommendedName>
</protein>
<sequence length="221" mass="24386">MYPDPGEWRASPRPPYPYHRDEGAPWHPAPDARLPPHHWTPHAGPATHYPNHYVPYCPPSPAPAPAYLLPPSLHAAAPPPPSTSARRARRTTADGAPPKTCAHCHATSTPLWRREPATQCVPLPLHACGLYLQQRHTLRPQALIDADAPDADADSAPQIPDAEYTGPKCSHCLTRSTSVWRRSKTGAKVCNACGVYARLRGKDRPLSLRRNKIKPRTKHAR</sequence>
<keyword evidence="5" id="KW-0805">Transcription regulation</keyword>
<evidence type="ECO:0000313" key="11">
    <source>
        <dbReference type="EMBL" id="KAJ7032170.1"/>
    </source>
</evidence>
<dbReference type="GO" id="GO:0005634">
    <property type="term" value="C:nucleus"/>
    <property type="evidence" value="ECO:0007669"/>
    <property type="project" value="UniProtKB-SubCell"/>
</dbReference>
<dbReference type="PROSITE" id="PS00344">
    <property type="entry name" value="GATA_ZN_FINGER_1"/>
    <property type="match status" value="1"/>
</dbReference>
<dbReference type="CDD" id="cd00202">
    <property type="entry name" value="ZnF_GATA"/>
    <property type="match status" value="2"/>
</dbReference>
<evidence type="ECO:0000256" key="2">
    <source>
        <dbReference type="ARBA" id="ARBA00022723"/>
    </source>
</evidence>
<dbReference type="GO" id="GO:0000981">
    <property type="term" value="F:DNA-binding transcription factor activity, RNA polymerase II-specific"/>
    <property type="evidence" value="ECO:0007669"/>
    <property type="project" value="TreeGrafter"/>
</dbReference>
<evidence type="ECO:0000256" key="1">
    <source>
        <dbReference type="ARBA" id="ARBA00004123"/>
    </source>
</evidence>
<accession>A0AAD6ST93</accession>
<dbReference type="SMART" id="SM00401">
    <property type="entry name" value="ZnF_GATA"/>
    <property type="match status" value="2"/>
</dbReference>
<feature type="domain" description="GATA-type" evidence="10">
    <location>
        <begin position="95"/>
        <end position="140"/>
    </location>
</feature>
<keyword evidence="7" id="KW-0539">Nucleus</keyword>
<evidence type="ECO:0000256" key="8">
    <source>
        <dbReference type="PROSITE-ProRule" id="PRU00094"/>
    </source>
</evidence>
<evidence type="ECO:0000256" key="3">
    <source>
        <dbReference type="ARBA" id="ARBA00022771"/>
    </source>
</evidence>
<dbReference type="GO" id="GO:0000978">
    <property type="term" value="F:RNA polymerase II cis-regulatory region sequence-specific DNA binding"/>
    <property type="evidence" value="ECO:0007669"/>
    <property type="project" value="TreeGrafter"/>
</dbReference>
<gene>
    <name evidence="11" type="ORF">C8F04DRAFT_959348</name>
</gene>
<dbReference type="Gene3D" id="3.30.50.10">
    <property type="entry name" value="Erythroid Transcription Factor GATA-1, subunit A"/>
    <property type="match status" value="2"/>
</dbReference>
<evidence type="ECO:0000259" key="10">
    <source>
        <dbReference type="PROSITE" id="PS50114"/>
    </source>
</evidence>
<evidence type="ECO:0000313" key="12">
    <source>
        <dbReference type="Proteomes" id="UP001218188"/>
    </source>
</evidence>
<keyword evidence="4" id="KW-0862">Zinc</keyword>
<dbReference type="GO" id="GO:0045944">
    <property type="term" value="P:positive regulation of transcription by RNA polymerase II"/>
    <property type="evidence" value="ECO:0007669"/>
    <property type="project" value="TreeGrafter"/>
</dbReference>
<dbReference type="Pfam" id="PF00320">
    <property type="entry name" value="GATA"/>
    <property type="match status" value="1"/>
</dbReference>
<feature type="domain" description="GATA-type" evidence="10">
    <location>
        <begin position="163"/>
        <end position="216"/>
    </location>
</feature>
<dbReference type="Proteomes" id="UP001218188">
    <property type="component" value="Unassembled WGS sequence"/>
</dbReference>
<evidence type="ECO:0000256" key="6">
    <source>
        <dbReference type="ARBA" id="ARBA00023163"/>
    </source>
</evidence>
<evidence type="ECO:0000256" key="5">
    <source>
        <dbReference type="ARBA" id="ARBA00023015"/>
    </source>
</evidence>
<evidence type="ECO:0000256" key="4">
    <source>
        <dbReference type="ARBA" id="ARBA00022833"/>
    </source>
</evidence>
<dbReference type="SUPFAM" id="SSF57716">
    <property type="entry name" value="Glucocorticoid receptor-like (DNA-binding domain)"/>
    <property type="match status" value="2"/>
</dbReference>
<dbReference type="InterPro" id="IPR000679">
    <property type="entry name" value="Znf_GATA"/>
</dbReference>
<dbReference type="PROSITE" id="PS50114">
    <property type="entry name" value="GATA_ZN_FINGER_2"/>
    <property type="match status" value="2"/>
</dbReference>
<dbReference type="AlphaFoldDB" id="A0AAD6ST93"/>
<dbReference type="InterPro" id="IPR039355">
    <property type="entry name" value="Transcription_factor_GATA"/>
</dbReference>
<evidence type="ECO:0000256" key="9">
    <source>
        <dbReference type="SAM" id="MobiDB-lite"/>
    </source>
</evidence>
<keyword evidence="12" id="KW-1185">Reference proteome</keyword>
<keyword evidence="6" id="KW-0804">Transcription</keyword>
<comment type="caution">
    <text evidence="11">The sequence shown here is derived from an EMBL/GenBank/DDBJ whole genome shotgun (WGS) entry which is preliminary data.</text>
</comment>
<keyword evidence="2" id="KW-0479">Metal-binding</keyword>
<dbReference type="InterPro" id="IPR013088">
    <property type="entry name" value="Znf_NHR/GATA"/>
</dbReference>
<dbReference type="GO" id="GO:0000122">
    <property type="term" value="P:negative regulation of transcription by RNA polymerase II"/>
    <property type="evidence" value="ECO:0007669"/>
    <property type="project" value="TreeGrafter"/>
</dbReference>
<proteinExistence type="predicted"/>
<keyword evidence="3 8" id="KW-0863">Zinc-finger</keyword>
<dbReference type="EMBL" id="JARJCM010000075">
    <property type="protein sequence ID" value="KAJ7032170.1"/>
    <property type="molecule type" value="Genomic_DNA"/>
</dbReference>
<reference evidence="11" key="1">
    <citation type="submission" date="2023-03" db="EMBL/GenBank/DDBJ databases">
        <title>Massive genome expansion in bonnet fungi (Mycena s.s.) driven by repeated elements and novel gene families across ecological guilds.</title>
        <authorList>
            <consortium name="Lawrence Berkeley National Laboratory"/>
            <person name="Harder C.B."/>
            <person name="Miyauchi S."/>
            <person name="Viragh M."/>
            <person name="Kuo A."/>
            <person name="Thoen E."/>
            <person name="Andreopoulos B."/>
            <person name="Lu D."/>
            <person name="Skrede I."/>
            <person name="Drula E."/>
            <person name="Henrissat B."/>
            <person name="Morin E."/>
            <person name="Kohler A."/>
            <person name="Barry K."/>
            <person name="LaButti K."/>
            <person name="Morin E."/>
            <person name="Salamov A."/>
            <person name="Lipzen A."/>
            <person name="Mereny Z."/>
            <person name="Hegedus B."/>
            <person name="Baldrian P."/>
            <person name="Stursova M."/>
            <person name="Weitz H."/>
            <person name="Taylor A."/>
            <person name="Grigoriev I.V."/>
            <person name="Nagy L.G."/>
            <person name="Martin F."/>
            <person name="Kauserud H."/>
        </authorList>
    </citation>
    <scope>NUCLEOTIDE SEQUENCE</scope>
    <source>
        <strain evidence="11">CBHHK200</strain>
    </source>
</reference>
<dbReference type="GO" id="GO:0008270">
    <property type="term" value="F:zinc ion binding"/>
    <property type="evidence" value="ECO:0007669"/>
    <property type="project" value="UniProtKB-KW"/>
</dbReference>
<feature type="region of interest" description="Disordered" evidence="9">
    <location>
        <begin position="71"/>
        <end position="100"/>
    </location>
</feature>
<evidence type="ECO:0000256" key="7">
    <source>
        <dbReference type="ARBA" id="ARBA00023242"/>
    </source>
</evidence>
<comment type="subcellular location">
    <subcellularLocation>
        <location evidence="1">Nucleus</location>
    </subcellularLocation>
</comment>
<name>A0AAD6ST93_9AGAR</name>
<dbReference type="PANTHER" id="PTHR10071">
    <property type="entry name" value="TRANSCRIPTION FACTOR GATA FAMILY MEMBER"/>
    <property type="match status" value="1"/>
</dbReference>
<feature type="region of interest" description="Disordered" evidence="9">
    <location>
        <begin position="1"/>
        <end position="43"/>
    </location>
</feature>
<dbReference type="PRINTS" id="PR00619">
    <property type="entry name" value="GATAZNFINGER"/>
</dbReference>
<organism evidence="11 12">
    <name type="scientific">Mycena alexandri</name>
    <dbReference type="NCBI Taxonomy" id="1745969"/>
    <lineage>
        <taxon>Eukaryota</taxon>
        <taxon>Fungi</taxon>
        <taxon>Dikarya</taxon>
        <taxon>Basidiomycota</taxon>
        <taxon>Agaricomycotina</taxon>
        <taxon>Agaricomycetes</taxon>
        <taxon>Agaricomycetidae</taxon>
        <taxon>Agaricales</taxon>
        <taxon>Marasmiineae</taxon>
        <taxon>Mycenaceae</taxon>
        <taxon>Mycena</taxon>
    </lineage>
</organism>